<dbReference type="SUPFAM" id="SSF52833">
    <property type="entry name" value="Thioredoxin-like"/>
    <property type="match status" value="1"/>
</dbReference>
<dbReference type="PANTHER" id="PTHR32419">
    <property type="entry name" value="GLUTATHIONYL-HYDROQUINONE REDUCTASE"/>
    <property type="match status" value="1"/>
</dbReference>
<dbReference type="GO" id="GO:0005737">
    <property type="term" value="C:cytoplasm"/>
    <property type="evidence" value="ECO:0007669"/>
    <property type="project" value="TreeGrafter"/>
</dbReference>
<proteinExistence type="predicted"/>
<dbReference type="RefSeq" id="WP_119496249.1">
    <property type="nucleotide sequence ID" value="NZ_NRJH01000003.1"/>
</dbReference>
<reference evidence="5 6" key="1">
    <citation type="submission" date="2017-08" db="EMBL/GenBank/DDBJ databases">
        <title>Reclassification of Bisgaard taxon 37 and 44.</title>
        <authorList>
            <person name="Christensen H."/>
        </authorList>
    </citation>
    <scope>NUCLEOTIDE SEQUENCE [LARGE SCALE GENOMIC DNA]</scope>
    <source>
        <strain evidence="5 6">B96_4</strain>
    </source>
</reference>
<feature type="binding site" evidence="2">
    <location>
        <begin position="104"/>
        <end position="107"/>
    </location>
    <ligand>
        <name>glutathione</name>
        <dbReference type="ChEBI" id="CHEBI:57925"/>
    </ligand>
</feature>
<dbReference type="OrthoDB" id="9769158at2"/>
<dbReference type="Pfam" id="PF13410">
    <property type="entry name" value="GST_C_2"/>
    <property type="match status" value="1"/>
</dbReference>
<dbReference type="AlphaFoldDB" id="A0A3A1Y8N3"/>
<dbReference type="InterPro" id="IPR040079">
    <property type="entry name" value="Glutathione_S-Trfase"/>
</dbReference>
<sequence>MGQLNQGQWSAVDSPLKQADSFKTAPLPQAGRYHLYMSYACPWAHRVFLTLSYLGLLDKVSVSSVDPHVLDDGWPFSEAYPDPLYNLPYLRDVYLKAKADYTGRVDVPCFWDKQEQTIASNDSAFLAVTLAQDWLELASNPVELVPAALKEQILELNQWLNANITSKVYAVGVFAGNQATYDKRVEELFASLAELDQRLSQQKYLFGEEITVSDFFLFPTLIRFEAVYADLFKCNLKPLSSFTNLYRYMLDLYSIPSIKATVDIAYIKEHYYFRFNKVNPSRIVPAGPYLPWLEK</sequence>
<dbReference type="InterPro" id="IPR036282">
    <property type="entry name" value="Glutathione-S-Trfase_C_sf"/>
</dbReference>
<feature type="domain" description="GST C-terminal" evidence="4">
    <location>
        <begin position="146"/>
        <end position="275"/>
    </location>
</feature>
<dbReference type="InterPro" id="IPR004045">
    <property type="entry name" value="Glutathione_S-Trfase_N"/>
</dbReference>
<feature type="binding site" evidence="2">
    <location>
        <position position="74"/>
    </location>
    <ligand>
        <name>glutathione</name>
        <dbReference type="ChEBI" id="CHEBI:57925"/>
    </ligand>
</feature>
<feature type="active site" description="Proton donor/acceptor" evidence="1">
    <location>
        <position position="169"/>
    </location>
</feature>
<organism evidence="5 6">
    <name type="scientific">Psittacicella melopsittaci</name>
    <dbReference type="NCBI Taxonomy" id="2028576"/>
    <lineage>
        <taxon>Bacteria</taxon>
        <taxon>Pseudomonadati</taxon>
        <taxon>Pseudomonadota</taxon>
        <taxon>Gammaproteobacteria</taxon>
        <taxon>Pasteurellales</taxon>
        <taxon>Psittacicellaceae</taxon>
        <taxon>Psittacicella</taxon>
    </lineage>
</organism>
<evidence type="ECO:0000256" key="2">
    <source>
        <dbReference type="PIRSR" id="PIRSR015753-2"/>
    </source>
</evidence>
<dbReference type="PROSITE" id="PS50405">
    <property type="entry name" value="GST_CTER"/>
    <property type="match status" value="1"/>
</dbReference>
<feature type="active site" description="Nucleophile" evidence="1">
    <location>
        <position position="41"/>
    </location>
</feature>
<dbReference type="CDD" id="cd03190">
    <property type="entry name" value="GST_C_Omega_like"/>
    <property type="match status" value="1"/>
</dbReference>
<comment type="caution">
    <text evidence="5">The sequence shown here is derived from an EMBL/GenBank/DDBJ whole genome shotgun (WGS) entry which is preliminary data.</text>
</comment>
<dbReference type="SFLD" id="SFLDS00019">
    <property type="entry name" value="Glutathione_Transferase_(cytos"/>
    <property type="match status" value="1"/>
</dbReference>
<gene>
    <name evidence="5" type="ORF">CJP74_00135</name>
</gene>
<dbReference type="PANTHER" id="PTHR32419:SF6">
    <property type="entry name" value="GLUTATHIONE S-TRANSFERASE OMEGA-LIKE 1-RELATED"/>
    <property type="match status" value="1"/>
</dbReference>
<dbReference type="InterPro" id="IPR047047">
    <property type="entry name" value="GST_Omega-like_C"/>
</dbReference>
<dbReference type="PIRSF" id="PIRSF015753">
    <property type="entry name" value="GST"/>
    <property type="match status" value="1"/>
</dbReference>
<dbReference type="Proteomes" id="UP000266258">
    <property type="component" value="Unassembled WGS sequence"/>
</dbReference>
<dbReference type="InterPro" id="IPR036249">
    <property type="entry name" value="Thioredoxin-like_sf"/>
</dbReference>
<dbReference type="GO" id="GO:0004364">
    <property type="term" value="F:glutathione transferase activity"/>
    <property type="evidence" value="ECO:0007669"/>
    <property type="project" value="InterPro"/>
</dbReference>
<evidence type="ECO:0000313" key="6">
    <source>
        <dbReference type="Proteomes" id="UP000266258"/>
    </source>
</evidence>
<name>A0A3A1Y8N3_9GAMM</name>
<dbReference type="EMBL" id="NRJH01000003">
    <property type="protein sequence ID" value="RIY34025.1"/>
    <property type="molecule type" value="Genomic_DNA"/>
</dbReference>
<evidence type="ECO:0000256" key="1">
    <source>
        <dbReference type="PIRSR" id="PIRSR015753-1"/>
    </source>
</evidence>
<feature type="site" description="Lowers pKa of active site Cys" evidence="3">
    <location>
        <position position="228"/>
    </location>
</feature>
<feature type="binding site" evidence="2">
    <location>
        <begin position="122"/>
        <end position="123"/>
    </location>
    <ligand>
        <name>glutathione</name>
        <dbReference type="ChEBI" id="CHEBI:57925"/>
    </ligand>
</feature>
<feature type="site" description="Lowers pKa of active site Cys" evidence="3">
    <location>
        <position position="271"/>
    </location>
</feature>
<accession>A0A3A1Y8N3</accession>
<dbReference type="SUPFAM" id="SSF47616">
    <property type="entry name" value="GST C-terminal domain-like"/>
    <property type="match status" value="1"/>
</dbReference>
<dbReference type="InterPro" id="IPR010987">
    <property type="entry name" value="Glutathione-S-Trfase_C-like"/>
</dbReference>
<evidence type="ECO:0000256" key="3">
    <source>
        <dbReference type="PIRSR" id="PIRSR015753-3"/>
    </source>
</evidence>
<evidence type="ECO:0000259" key="4">
    <source>
        <dbReference type="PROSITE" id="PS50405"/>
    </source>
</evidence>
<dbReference type="SFLD" id="SFLDG01148">
    <property type="entry name" value="Xi_(cytGST)"/>
    <property type="match status" value="1"/>
</dbReference>
<dbReference type="Gene3D" id="1.20.1050.10">
    <property type="match status" value="1"/>
</dbReference>
<dbReference type="InterPro" id="IPR016639">
    <property type="entry name" value="GST_Omega/GSH"/>
</dbReference>
<evidence type="ECO:0000313" key="5">
    <source>
        <dbReference type="EMBL" id="RIY34025.1"/>
    </source>
</evidence>
<protein>
    <submittedName>
        <fullName evidence="5">Glutathione-dependent reductase</fullName>
    </submittedName>
</protein>
<dbReference type="Pfam" id="PF13409">
    <property type="entry name" value="GST_N_2"/>
    <property type="match status" value="1"/>
</dbReference>
<dbReference type="Gene3D" id="3.40.30.10">
    <property type="entry name" value="Glutaredoxin"/>
    <property type="match status" value="1"/>
</dbReference>
<keyword evidence="6" id="KW-1185">Reference proteome</keyword>
<dbReference type="SFLD" id="SFLDG01206">
    <property type="entry name" value="Xi.1"/>
    <property type="match status" value="1"/>
</dbReference>